<dbReference type="EMBL" id="CDOI01000134">
    <property type="protein sequence ID" value="CEN45423.1"/>
    <property type="molecule type" value="Genomic_DNA"/>
</dbReference>
<dbReference type="Proteomes" id="UP000045051">
    <property type="component" value="Unassembled WGS sequence"/>
</dbReference>
<evidence type="ECO:0000313" key="1">
    <source>
        <dbReference type="EMBL" id="CEN45423.1"/>
    </source>
</evidence>
<organism evidence="1 2">
    <name type="scientific">Capnocytophaga canis</name>
    <dbReference type="NCBI Taxonomy" id="1848903"/>
    <lineage>
        <taxon>Bacteria</taxon>
        <taxon>Pseudomonadati</taxon>
        <taxon>Bacteroidota</taxon>
        <taxon>Flavobacteriia</taxon>
        <taxon>Flavobacteriales</taxon>
        <taxon>Flavobacteriaceae</taxon>
        <taxon>Capnocytophaga</taxon>
    </lineage>
</organism>
<evidence type="ECO:0008006" key="3">
    <source>
        <dbReference type="Google" id="ProtNLM"/>
    </source>
</evidence>
<dbReference type="InterPro" id="IPR018914">
    <property type="entry name" value="DUF2480"/>
</dbReference>
<evidence type="ECO:0000313" key="2">
    <source>
        <dbReference type="Proteomes" id="UP000045051"/>
    </source>
</evidence>
<reference evidence="1 2" key="1">
    <citation type="submission" date="2015-01" db="EMBL/GenBank/DDBJ databases">
        <authorList>
            <person name="Xiang T."/>
            <person name="Song Y."/>
            <person name="Huang L."/>
            <person name="Wang B."/>
            <person name="Wu P."/>
        </authorList>
    </citation>
    <scope>NUCLEOTIDE SEQUENCE [LARGE SCALE GENOMIC DNA]</scope>
    <source>
        <strain evidence="1 2">CcD38</strain>
    </source>
</reference>
<gene>
    <name evidence="1" type="ORF">CCAND38_240031</name>
</gene>
<keyword evidence="2" id="KW-1185">Reference proteome</keyword>
<accession>A0A0B7I668</accession>
<proteinExistence type="predicted"/>
<dbReference type="RefSeq" id="WP_042344010.1">
    <property type="nucleotide sequence ID" value="NZ_CDOI01000134.1"/>
</dbReference>
<dbReference type="Pfam" id="PF10652">
    <property type="entry name" value="DUF2480"/>
    <property type="match status" value="1"/>
</dbReference>
<protein>
    <recommendedName>
        <fullName evidence="3">DUF2480 domain-containing protein</fullName>
    </recommendedName>
</protein>
<name>A0A0B7I668_9FLAO</name>
<sequence length="170" mass="19626">MTEEIVNRVTKSALEIFDLEDYYPNERRLLLDIKEFLHEGFILREKEFREALDSYSWETYENAYVAIYCSTEAILPAWTFILIASKLQPYAKKIVQGDLQNLEVAIFQDIIAGVDISYLMDKPVIVKGCSKKPIPEEAYVMAVQRIQPIARSVMFGEACSAVPIYKRKNM</sequence>
<dbReference type="AlphaFoldDB" id="A0A0B7I668"/>